<reference evidence="1" key="1">
    <citation type="journal article" date="2023" name="G3 (Bethesda)">
        <title>A reference genome for the long-term kleptoplast-retaining sea slug Elysia crispata morphotype clarki.</title>
        <authorList>
            <person name="Eastman K.E."/>
            <person name="Pendleton A.L."/>
            <person name="Shaikh M.A."/>
            <person name="Suttiyut T."/>
            <person name="Ogas R."/>
            <person name="Tomko P."/>
            <person name="Gavelis G."/>
            <person name="Widhalm J.R."/>
            <person name="Wisecaver J.H."/>
        </authorList>
    </citation>
    <scope>NUCLEOTIDE SEQUENCE</scope>
    <source>
        <strain evidence="1">ECLA1</strain>
    </source>
</reference>
<evidence type="ECO:0000313" key="2">
    <source>
        <dbReference type="Proteomes" id="UP001283361"/>
    </source>
</evidence>
<proteinExistence type="predicted"/>
<organism evidence="1 2">
    <name type="scientific">Elysia crispata</name>
    <name type="common">lettuce slug</name>
    <dbReference type="NCBI Taxonomy" id="231223"/>
    <lineage>
        <taxon>Eukaryota</taxon>
        <taxon>Metazoa</taxon>
        <taxon>Spiralia</taxon>
        <taxon>Lophotrochozoa</taxon>
        <taxon>Mollusca</taxon>
        <taxon>Gastropoda</taxon>
        <taxon>Heterobranchia</taxon>
        <taxon>Euthyneura</taxon>
        <taxon>Panpulmonata</taxon>
        <taxon>Sacoglossa</taxon>
        <taxon>Placobranchoidea</taxon>
        <taxon>Plakobranchidae</taxon>
        <taxon>Elysia</taxon>
    </lineage>
</organism>
<dbReference type="Proteomes" id="UP001283361">
    <property type="component" value="Unassembled WGS sequence"/>
</dbReference>
<sequence>MELWLTCFWVSRRRPTGPSRVYRAPVNLSIRLSCFTTKPPCYDVNLGLETALAGSLPLCYERDFRREFIHETDGESENRVPVKPRAKVGSCPQHGHLEKVTVRYPGQGVGKVKVQTDQFQVWPGEQALLAVSGTVCSLSDCIIAPPQLGCHDVGPTEEVIQREARIWREKAILMYKFKDITFSAVRNSNLPT</sequence>
<gene>
    <name evidence="1" type="ORF">RRG08_065610</name>
</gene>
<dbReference type="EMBL" id="JAWDGP010005809">
    <property type="protein sequence ID" value="KAK3751704.1"/>
    <property type="molecule type" value="Genomic_DNA"/>
</dbReference>
<protein>
    <submittedName>
        <fullName evidence="1">Uncharacterized protein</fullName>
    </submittedName>
</protein>
<comment type="caution">
    <text evidence="1">The sequence shown here is derived from an EMBL/GenBank/DDBJ whole genome shotgun (WGS) entry which is preliminary data.</text>
</comment>
<evidence type="ECO:0000313" key="1">
    <source>
        <dbReference type="EMBL" id="KAK3751704.1"/>
    </source>
</evidence>
<name>A0AAE0YNA0_9GAST</name>
<keyword evidence="2" id="KW-1185">Reference proteome</keyword>
<accession>A0AAE0YNA0</accession>
<dbReference type="AlphaFoldDB" id="A0AAE0YNA0"/>